<evidence type="ECO:0000313" key="7">
    <source>
        <dbReference type="Proteomes" id="UP000053342"/>
    </source>
</evidence>
<keyword evidence="4" id="KW-0539">Nucleus</keyword>
<keyword evidence="2" id="KW-0238">DNA-binding</keyword>
<feature type="region of interest" description="Disordered" evidence="5">
    <location>
        <begin position="1"/>
        <end position="25"/>
    </location>
</feature>
<dbReference type="GeneID" id="27353815"/>
<organism evidence="6 7">
    <name type="scientific">Exophiala oligosperma</name>
    <dbReference type="NCBI Taxonomy" id="215243"/>
    <lineage>
        <taxon>Eukaryota</taxon>
        <taxon>Fungi</taxon>
        <taxon>Dikarya</taxon>
        <taxon>Ascomycota</taxon>
        <taxon>Pezizomycotina</taxon>
        <taxon>Eurotiomycetes</taxon>
        <taxon>Chaetothyriomycetidae</taxon>
        <taxon>Chaetothyriales</taxon>
        <taxon>Herpotrichiellaceae</taxon>
        <taxon>Exophiala</taxon>
    </lineage>
</organism>
<dbReference type="AlphaFoldDB" id="A0A0D2DSQ1"/>
<dbReference type="InterPro" id="IPR036864">
    <property type="entry name" value="Zn2-C6_fun-type_DNA-bd_sf"/>
</dbReference>
<keyword evidence="1" id="KW-0805">Transcription regulation</keyword>
<accession>A0A0D2DSQ1</accession>
<dbReference type="EMBL" id="KN847333">
    <property type="protein sequence ID" value="KIW46048.1"/>
    <property type="molecule type" value="Genomic_DNA"/>
</dbReference>
<feature type="region of interest" description="Disordered" evidence="5">
    <location>
        <begin position="172"/>
        <end position="208"/>
    </location>
</feature>
<dbReference type="GO" id="GO:0003677">
    <property type="term" value="F:DNA binding"/>
    <property type="evidence" value="ECO:0007669"/>
    <property type="project" value="UniProtKB-KW"/>
</dbReference>
<dbReference type="Gene3D" id="4.10.240.10">
    <property type="entry name" value="Zn(2)-C6 fungal-type DNA-binding domain"/>
    <property type="match status" value="1"/>
</dbReference>
<protein>
    <recommendedName>
        <fullName evidence="8">Zn(2)-C6 fungal-type domain-containing protein</fullName>
    </recommendedName>
</protein>
<evidence type="ECO:0000256" key="4">
    <source>
        <dbReference type="ARBA" id="ARBA00023242"/>
    </source>
</evidence>
<sequence>MNSKTDIPAPASDNVDGLRKSRNSPACNSCRNSKVKVSVVRLSSAKAAALESGLVLMLGNQCSGTMPCASCVSSGEHCVYNGTSYRRRTTALSRKVDELSLYKWAFEGLLISLRNSRDHNFIRVLEQIYDESSMQDLTITISSSLATTEVPEAIQSMVADVKSELEDVIHRNAKQEGRRPKGSIRKRRSIRVREISGGPSNHPSSFPGGLESCSPMQRIKHEVGSPRIPEATAPGNLVLDISSEHEARTLQQGQMRAASGLGLGEVIRYLNEFQNPRIDQSVDGRPCDLNDGRAVDSRLGTQALFSFVSKESFDKDRVTFSADDCSHHEARRRSHPPMTVAPPRTAPFTHAPVEDQSTYPSLSRDAAEPQLLSSASSTFNDCHDMSPSVHSRRHRWTDIPPSVSWPASSMALPRLEPNARPMAKAITDYLKLARNLLSQGCPVDDILGPERPYVDLLFRRRRQSDSHSACHFAAELCTMLEEMEWASRLALSVMFTFLIRWMISPSEENYLKIPQLYRPTSAQINIPHSADIELCPIPHLREALCHRNWYFFPALVSTTTCNWPNPSMDSCTEWVYEDDAHSVLTADFIMHAMHLQNWTVGPGIIDMSPEIQGTFGTEG</sequence>
<feature type="region of interest" description="Disordered" evidence="5">
    <location>
        <begin position="324"/>
        <end position="367"/>
    </location>
</feature>
<dbReference type="InterPro" id="IPR001138">
    <property type="entry name" value="Zn2Cys6_DnaBD"/>
</dbReference>
<dbReference type="RefSeq" id="XP_016266264.1">
    <property type="nucleotide sequence ID" value="XM_016402367.1"/>
</dbReference>
<dbReference type="HOGENOM" id="CLU_031808_0_0_1"/>
<dbReference type="InterPro" id="IPR021833">
    <property type="entry name" value="DUF3425"/>
</dbReference>
<dbReference type="PANTHER" id="PTHR37012:SF2">
    <property type="entry name" value="BZIP DOMAIN-CONTAINING PROTEIN-RELATED"/>
    <property type="match status" value="1"/>
</dbReference>
<dbReference type="Proteomes" id="UP000053342">
    <property type="component" value="Unassembled WGS sequence"/>
</dbReference>
<feature type="compositionally biased region" description="Basic residues" evidence="5">
    <location>
        <begin position="180"/>
        <end position="190"/>
    </location>
</feature>
<evidence type="ECO:0008006" key="8">
    <source>
        <dbReference type="Google" id="ProtNLM"/>
    </source>
</evidence>
<evidence type="ECO:0000256" key="3">
    <source>
        <dbReference type="ARBA" id="ARBA00023163"/>
    </source>
</evidence>
<dbReference type="PANTHER" id="PTHR37012">
    <property type="entry name" value="B-ZIP TRANSCRIPTION FACTOR (EUROFUNG)-RELATED"/>
    <property type="match status" value="1"/>
</dbReference>
<evidence type="ECO:0000313" key="6">
    <source>
        <dbReference type="EMBL" id="KIW46048.1"/>
    </source>
</evidence>
<dbReference type="Pfam" id="PF11905">
    <property type="entry name" value="DUF3425"/>
    <property type="match status" value="1"/>
</dbReference>
<evidence type="ECO:0000256" key="2">
    <source>
        <dbReference type="ARBA" id="ARBA00023125"/>
    </source>
</evidence>
<dbReference type="STRING" id="215243.A0A0D2DSQ1"/>
<proteinExistence type="predicted"/>
<evidence type="ECO:0000256" key="1">
    <source>
        <dbReference type="ARBA" id="ARBA00023015"/>
    </source>
</evidence>
<dbReference type="CDD" id="cd00067">
    <property type="entry name" value="GAL4"/>
    <property type="match status" value="1"/>
</dbReference>
<gene>
    <name evidence="6" type="ORF">PV06_01741</name>
</gene>
<keyword evidence="3" id="KW-0804">Transcription</keyword>
<reference evidence="6 7" key="1">
    <citation type="submission" date="2015-01" db="EMBL/GenBank/DDBJ databases">
        <title>The Genome Sequence of Exophiala oligosperma CBS72588.</title>
        <authorList>
            <consortium name="The Broad Institute Genomics Platform"/>
            <person name="Cuomo C."/>
            <person name="de Hoog S."/>
            <person name="Gorbushina A."/>
            <person name="Stielow B."/>
            <person name="Teixiera M."/>
            <person name="Abouelleil A."/>
            <person name="Chapman S.B."/>
            <person name="Priest M."/>
            <person name="Young S.K."/>
            <person name="Wortman J."/>
            <person name="Nusbaum C."/>
            <person name="Birren B."/>
        </authorList>
    </citation>
    <scope>NUCLEOTIDE SEQUENCE [LARGE SCALE GENOMIC DNA]</scope>
    <source>
        <strain evidence="6 7">CBS 72588</strain>
    </source>
</reference>
<feature type="region of interest" description="Disordered" evidence="5">
    <location>
        <begin position="376"/>
        <end position="395"/>
    </location>
</feature>
<dbReference type="GO" id="GO:0000981">
    <property type="term" value="F:DNA-binding transcription factor activity, RNA polymerase II-specific"/>
    <property type="evidence" value="ECO:0007669"/>
    <property type="project" value="InterPro"/>
</dbReference>
<keyword evidence="7" id="KW-1185">Reference proteome</keyword>
<evidence type="ECO:0000256" key="5">
    <source>
        <dbReference type="SAM" id="MobiDB-lite"/>
    </source>
</evidence>
<name>A0A0D2DSQ1_9EURO</name>
<dbReference type="OrthoDB" id="4120771at2759"/>
<dbReference type="GO" id="GO:0008270">
    <property type="term" value="F:zinc ion binding"/>
    <property type="evidence" value="ECO:0007669"/>
    <property type="project" value="InterPro"/>
</dbReference>
<dbReference type="VEuPathDB" id="FungiDB:PV06_01741"/>